<dbReference type="PANTHER" id="PTHR11839:SF15">
    <property type="entry name" value="URIDINE DIPHOSPHATE GLUCOSE PYROPHOSPHATASE NUDT14"/>
    <property type="match status" value="1"/>
</dbReference>
<dbReference type="GO" id="GO:0008768">
    <property type="term" value="F:UDP-sugar diphosphatase activity"/>
    <property type="evidence" value="ECO:0007669"/>
    <property type="project" value="UniProtKB-EC"/>
</dbReference>
<evidence type="ECO:0000256" key="5">
    <source>
        <dbReference type="ARBA" id="ARBA00022801"/>
    </source>
</evidence>
<dbReference type="PROSITE" id="PS51462">
    <property type="entry name" value="NUDIX"/>
    <property type="match status" value="1"/>
</dbReference>
<evidence type="ECO:0000256" key="3">
    <source>
        <dbReference type="ARBA" id="ARBA00011738"/>
    </source>
</evidence>
<dbReference type="PANTHER" id="PTHR11839">
    <property type="entry name" value="UDP/ADP-SUGAR PYROPHOSPHATASE"/>
    <property type="match status" value="1"/>
</dbReference>
<dbReference type="OrthoDB" id="10249920at2759"/>
<accession>A0A4D5RCQ9</accession>
<evidence type="ECO:0000256" key="1">
    <source>
        <dbReference type="ARBA" id="ARBA00001946"/>
    </source>
</evidence>
<name>A0A4D5RCQ9_IXOSC</name>
<evidence type="ECO:0000256" key="2">
    <source>
        <dbReference type="ARBA" id="ARBA00004496"/>
    </source>
</evidence>
<proteinExistence type="predicted"/>
<dbReference type="SUPFAM" id="SSF55811">
    <property type="entry name" value="Nudix"/>
    <property type="match status" value="1"/>
</dbReference>
<keyword evidence="5" id="KW-0378">Hydrolase</keyword>
<evidence type="ECO:0000259" key="12">
    <source>
        <dbReference type="PROSITE" id="PS51462"/>
    </source>
</evidence>
<dbReference type="AlphaFoldDB" id="A0A4D5RCQ9"/>
<evidence type="ECO:0000256" key="7">
    <source>
        <dbReference type="ARBA" id="ARBA00051086"/>
    </source>
</evidence>
<comment type="subcellular location">
    <subcellularLocation>
        <location evidence="2">Cytoplasm</location>
    </subcellularLocation>
</comment>
<feature type="non-terminal residue" evidence="13">
    <location>
        <position position="249"/>
    </location>
</feature>
<evidence type="ECO:0000256" key="10">
    <source>
        <dbReference type="ARBA" id="ARBA00071467"/>
    </source>
</evidence>
<protein>
    <recommendedName>
        <fullName evidence="10">Uridine diphosphate glucose pyrophosphatase NUDT14</fullName>
        <ecNumber evidence="9">3.6.1.45</ecNumber>
    </recommendedName>
    <alternativeName>
        <fullName evidence="11">Nucleoside diphosphate-linked moiety X motif 14</fullName>
    </alternativeName>
</protein>
<evidence type="ECO:0000256" key="6">
    <source>
        <dbReference type="ARBA" id="ARBA00022842"/>
    </source>
</evidence>
<dbReference type="CDD" id="cd18887">
    <property type="entry name" value="NUDIX_UGPPase_Nudt14"/>
    <property type="match status" value="1"/>
</dbReference>
<dbReference type="VEuPathDB" id="VectorBase:ISCP_022178"/>
<dbReference type="GO" id="GO:0046872">
    <property type="term" value="F:metal ion binding"/>
    <property type="evidence" value="ECO:0007669"/>
    <property type="project" value="InterPro"/>
</dbReference>
<dbReference type="NCBIfam" id="TIGR00052">
    <property type="entry name" value="nudix-type nucleoside diphosphatase, YffH/AdpP family"/>
    <property type="match status" value="1"/>
</dbReference>
<dbReference type="GO" id="GO:0005737">
    <property type="term" value="C:cytoplasm"/>
    <property type="evidence" value="ECO:0007669"/>
    <property type="project" value="UniProtKB-SubCell"/>
</dbReference>
<evidence type="ECO:0000256" key="4">
    <source>
        <dbReference type="ARBA" id="ARBA00022490"/>
    </source>
</evidence>
<dbReference type="InterPro" id="IPR004385">
    <property type="entry name" value="NDP_pyrophosphatase"/>
</dbReference>
<keyword evidence="6" id="KW-0460">Magnesium</keyword>
<evidence type="ECO:0000256" key="9">
    <source>
        <dbReference type="ARBA" id="ARBA00066480"/>
    </source>
</evidence>
<dbReference type="FunFam" id="3.90.79.10:FF:000035">
    <property type="entry name" value="Uridine diphosphate glucose pyrophosphatase"/>
    <property type="match status" value="1"/>
</dbReference>
<dbReference type="VEuPathDB" id="VectorBase:ISCW013348"/>
<comment type="cofactor">
    <cofactor evidence="1">
        <name>Mg(2+)</name>
        <dbReference type="ChEBI" id="CHEBI:18420"/>
    </cofactor>
</comment>
<dbReference type="InterPro" id="IPR000086">
    <property type="entry name" value="NUDIX_hydrolase_dom"/>
</dbReference>
<evidence type="ECO:0000313" key="13">
    <source>
        <dbReference type="EMBL" id="MOY34237.1"/>
    </source>
</evidence>
<dbReference type="EC" id="3.6.1.45" evidence="9"/>
<comment type="function">
    <text evidence="8">Hydrolyzes UDP-glucose to glucose 1-phosphate and UMP and ADP-ribose to ribose 5-phosphate and AMP. The physiological substrate is probably UDP-glucose. Poor activity on other substrates such as ADP-glucose, CDP-glucose, GDP-glucose and GDP-mannose.</text>
</comment>
<feature type="domain" description="Nudix hydrolase" evidence="12">
    <location>
        <begin position="74"/>
        <end position="236"/>
    </location>
</feature>
<dbReference type="Gene3D" id="3.90.79.10">
    <property type="entry name" value="Nucleoside Triphosphate Pyrophosphohydrolase"/>
    <property type="match status" value="1"/>
</dbReference>
<comment type="subunit">
    <text evidence="3">Homodimer.</text>
</comment>
<reference evidence="13" key="1">
    <citation type="submission" date="2019-04" db="EMBL/GenBank/DDBJ databases">
        <title>An insight into the mialome of Ixodes scapularis.</title>
        <authorList>
            <person name="Ribeiro J.M."/>
            <person name="Mather T.N."/>
            <person name="Karim S."/>
        </authorList>
    </citation>
    <scope>NUCLEOTIDE SEQUENCE</scope>
</reference>
<comment type="catalytic activity">
    <reaction evidence="7">
        <text>UDP-sugar + H2O = UMP + alpha-D-aldose 1-phosphate.</text>
        <dbReference type="EC" id="3.6.1.45"/>
    </reaction>
</comment>
<evidence type="ECO:0000256" key="8">
    <source>
        <dbReference type="ARBA" id="ARBA00054674"/>
    </source>
</evidence>
<dbReference type="VEuPathDB" id="VectorBase:ISCI013348"/>
<dbReference type="InterPro" id="IPR015797">
    <property type="entry name" value="NUDIX_hydrolase-like_dom_sf"/>
</dbReference>
<sequence>MPGVLLRAISSSINRTFESYLRHLGIYRPLRVKARIMDHIENVRLVECKNSQYVKPTRMLFKQNGHERAWDLMKTHDSVAAVLHNTSRNVLLFVRQFRPAVYYGRIPAEEIAKGGPIDTTKYPGSLGLTLELCAGIVDKSSMSREETMQQEILEECGYNVPLSGIHKVTSFRAGVGVLGARQDLFFAEVTDDMRQTAGGGCDAEGEMINVVELTLPEARKMLTDETIMRPSALLFGVTWFLEMRPKLKA</sequence>
<dbReference type="EMBL" id="GHJT01000266">
    <property type="protein sequence ID" value="MOY34237.1"/>
    <property type="molecule type" value="Transcribed_RNA"/>
</dbReference>
<evidence type="ECO:0000256" key="11">
    <source>
        <dbReference type="ARBA" id="ARBA00080475"/>
    </source>
</evidence>
<keyword evidence="4" id="KW-0963">Cytoplasm</keyword>
<organism evidence="13">
    <name type="scientific">Ixodes scapularis</name>
    <name type="common">Black-legged tick</name>
    <name type="synonym">Deer tick</name>
    <dbReference type="NCBI Taxonomy" id="6945"/>
    <lineage>
        <taxon>Eukaryota</taxon>
        <taxon>Metazoa</taxon>
        <taxon>Ecdysozoa</taxon>
        <taxon>Arthropoda</taxon>
        <taxon>Chelicerata</taxon>
        <taxon>Arachnida</taxon>
        <taxon>Acari</taxon>
        <taxon>Parasitiformes</taxon>
        <taxon>Ixodida</taxon>
        <taxon>Ixodoidea</taxon>
        <taxon>Ixodidae</taxon>
        <taxon>Ixodinae</taxon>
        <taxon>Ixodes</taxon>
    </lineage>
</organism>